<evidence type="ECO:0000256" key="7">
    <source>
        <dbReference type="SAM" id="Phobius"/>
    </source>
</evidence>
<organism evidence="10 11">
    <name type="scientific">Hymenobacter fastidiosus</name>
    <dbReference type="NCBI Taxonomy" id="486264"/>
    <lineage>
        <taxon>Bacteria</taxon>
        <taxon>Pseudomonadati</taxon>
        <taxon>Bacteroidota</taxon>
        <taxon>Cytophagia</taxon>
        <taxon>Cytophagales</taxon>
        <taxon>Hymenobacteraceae</taxon>
        <taxon>Hymenobacter</taxon>
    </lineage>
</organism>
<gene>
    <name evidence="10" type="ORF">GCM10022408_28180</name>
</gene>
<evidence type="ECO:0000313" key="10">
    <source>
        <dbReference type="EMBL" id="GAA4013468.1"/>
    </source>
</evidence>
<accession>A0ABP7SLH4</accession>
<dbReference type="PANTHER" id="PTHR30572:SF4">
    <property type="entry name" value="ABC TRANSPORTER PERMEASE YTRF"/>
    <property type="match status" value="1"/>
</dbReference>
<keyword evidence="5 7" id="KW-0472">Membrane</keyword>
<sequence>MIRHLFTLIWNRRRANFLLITEIFLAFVVLFVVGSLLVYHARNYRTPLGFGYAQVWCLNLDPGALPQAGRLATVRQVMARLRAMPEVVAVGRTSGNTPFSGNTNGSDVGVGMERKNSVENTSGHLVEDDLRQVLELPLVAGRWFDKRDDAAMLRPAVISRDLGETLFPGQSALGKTVGRNGKEYRVVGLVERFRADGDLVEARPAMLVRVSQQDTVWGEAQAILLRVRPGAGAALERQMNRETLAIAKGWSVGITTMSEQRAAQLKRTLTPIVALVIVCVFLIVNVALGLFGVLWQTISQRRTEIGVRRALGATGPAVSGQIVGEMLVVATFGLGLGLLVAVQFPLLGVFGVPAGVYGTAMLLAAGLLYALVIACAVYPSQLAAGIRPAVALREE</sequence>
<feature type="transmembrane region" description="Helical" evidence="7">
    <location>
        <begin position="16"/>
        <end position="39"/>
    </location>
</feature>
<keyword evidence="2" id="KW-1003">Cell membrane</keyword>
<comment type="subcellular location">
    <subcellularLocation>
        <location evidence="1">Cell membrane</location>
        <topology evidence="1">Multi-pass membrane protein</topology>
    </subcellularLocation>
</comment>
<evidence type="ECO:0000256" key="5">
    <source>
        <dbReference type="ARBA" id="ARBA00023136"/>
    </source>
</evidence>
<protein>
    <recommendedName>
        <fullName evidence="12">FtsX-like permease family protein</fullName>
    </recommendedName>
</protein>
<evidence type="ECO:0000256" key="1">
    <source>
        <dbReference type="ARBA" id="ARBA00004651"/>
    </source>
</evidence>
<evidence type="ECO:0000259" key="8">
    <source>
        <dbReference type="Pfam" id="PF02687"/>
    </source>
</evidence>
<dbReference type="PANTHER" id="PTHR30572">
    <property type="entry name" value="MEMBRANE COMPONENT OF TRANSPORTER-RELATED"/>
    <property type="match status" value="1"/>
</dbReference>
<name>A0ABP7SLH4_9BACT</name>
<evidence type="ECO:0000256" key="6">
    <source>
        <dbReference type="ARBA" id="ARBA00038076"/>
    </source>
</evidence>
<dbReference type="EMBL" id="BAABDJ010000034">
    <property type="protein sequence ID" value="GAA4013468.1"/>
    <property type="molecule type" value="Genomic_DNA"/>
</dbReference>
<comment type="caution">
    <text evidence="10">The sequence shown here is derived from an EMBL/GenBank/DDBJ whole genome shotgun (WGS) entry which is preliminary data.</text>
</comment>
<evidence type="ECO:0000259" key="9">
    <source>
        <dbReference type="Pfam" id="PF12704"/>
    </source>
</evidence>
<dbReference type="InterPro" id="IPR025857">
    <property type="entry name" value="MacB_PCD"/>
</dbReference>
<keyword evidence="4 7" id="KW-1133">Transmembrane helix</keyword>
<feature type="transmembrane region" description="Helical" evidence="7">
    <location>
        <begin position="327"/>
        <end position="350"/>
    </location>
</feature>
<comment type="similarity">
    <text evidence="6">Belongs to the ABC-4 integral membrane protein family.</text>
</comment>
<keyword evidence="3 7" id="KW-0812">Transmembrane</keyword>
<feature type="domain" description="ABC3 transporter permease C-terminal" evidence="8">
    <location>
        <begin position="277"/>
        <end position="385"/>
    </location>
</feature>
<evidence type="ECO:0008006" key="12">
    <source>
        <dbReference type="Google" id="ProtNLM"/>
    </source>
</evidence>
<dbReference type="Pfam" id="PF12704">
    <property type="entry name" value="MacB_PCD"/>
    <property type="match status" value="1"/>
</dbReference>
<dbReference type="Pfam" id="PF02687">
    <property type="entry name" value="FtsX"/>
    <property type="match status" value="1"/>
</dbReference>
<dbReference type="Proteomes" id="UP001500567">
    <property type="component" value="Unassembled WGS sequence"/>
</dbReference>
<proteinExistence type="inferred from homology"/>
<feature type="transmembrane region" description="Helical" evidence="7">
    <location>
        <begin position="356"/>
        <end position="378"/>
    </location>
</feature>
<feature type="transmembrane region" description="Helical" evidence="7">
    <location>
        <begin position="272"/>
        <end position="295"/>
    </location>
</feature>
<dbReference type="InterPro" id="IPR003838">
    <property type="entry name" value="ABC3_permease_C"/>
</dbReference>
<dbReference type="RefSeq" id="WP_345073857.1">
    <property type="nucleotide sequence ID" value="NZ_BAABDJ010000034.1"/>
</dbReference>
<evidence type="ECO:0000256" key="4">
    <source>
        <dbReference type="ARBA" id="ARBA00022989"/>
    </source>
</evidence>
<feature type="domain" description="MacB-like periplasmic core" evidence="9">
    <location>
        <begin position="72"/>
        <end position="239"/>
    </location>
</feature>
<reference evidence="11" key="1">
    <citation type="journal article" date="2019" name="Int. J. Syst. Evol. Microbiol.">
        <title>The Global Catalogue of Microorganisms (GCM) 10K type strain sequencing project: providing services to taxonomists for standard genome sequencing and annotation.</title>
        <authorList>
            <consortium name="The Broad Institute Genomics Platform"/>
            <consortium name="The Broad Institute Genome Sequencing Center for Infectious Disease"/>
            <person name="Wu L."/>
            <person name="Ma J."/>
        </authorList>
    </citation>
    <scope>NUCLEOTIDE SEQUENCE [LARGE SCALE GENOMIC DNA]</scope>
    <source>
        <strain evidence="11">JCM 17224</strain>
    </source>
</reference>
<dbReference type="InterPro" id="IPR050250">
    <property type="entry name" value="Macrolide_Exporter_MacB"/>
</dbReference>
<evidence type="ECO:0000256" key="3">
    <source>
        <dbReference type="ARBA" id="ARBA00022692"/>
    </source>
</evidence>
<evidence type="ECO:0000256" key="2">
    <source>
        <dbReference type="ARBA" id="ARBA00022475"/>
    </source>
</evidence>
<evidence type="ECO:0000313" key="11">
    <source>
        <dbReference type="Proteomes" id="UP001500567"/>
    </source>
</evidence>
<keyword evidence="11" id="KW-1185">Reference proteome</keyword>